<evidence type="ECO:0000313" key="2">
    <source>
        <dbReference type="EMBL" id="KAK2071214.1"/>
    </source>
</evidence>
<feature type="chain" id="PRO_5042266861" evidence="1">
    <location>
        <begin position="19"/>
        <end position="258"/>
    </location>
</feature>
<feature type="signal peptide" evidence="1">
    <location>
        <begin position="1"/>
        <end position="18"/>
    </location>
</feature>
<gene>
    <name evidence="2" type="ORF">P8C59_005655</name>
</gene>
<dbReference type="Proteomes" id="UP001217918">
    <property type="component" value="Unassembled WGS sequence"/>
</dbReference>
<sequence>MKVQTMLLSTLLAGVALAGVVDPRASTAKAKGSSKPAAVDKGKGHTATSACHKAMFQAITGKTVKRETDGETDDEPVPFVLSKRAKPPVEMGLAADATAADGLTTTGLATCFGLGLTIPSTPAPLTNKVLAHVNPNGFVGLSAFETKATAAVHAAKQANPHLNVVPSLYLSTANMEREATLMAQDTAMTAVLQQSWPGRFDTQASREAFHLQGMQKNQADLFTGINRMAAALGAQVHPKARTGSSGTMTIAANNAVSY</sequence>
<evidence type="ECO:0000256" key="1">
    <source>
        <dbReference type="SAM" id="SignalP"/>
    </source>
</evidence>
<comment type="caution">
    <text evidence="2">The sequence shown here is derived from an EMBL/GenBank/DDBJ whole genome shotgun (WGS) entry which is preliminary data.</text>
</comment>
<organism evidence="2 3">
    <name type="scientific">Phyllachora maydis</name>
    <dbReference type="NCBI Taxonomy" id="1825666"/>
    <lineage>
        <taxon>Eukaryota</taxon>
        <taxon>Fungi</taxon>
        <taxon>Dikarya</taxon>
        <taxon>Ascomycota</taxon>
        <taxon>Pezizomycotina</taxon>
        <taxon>Sordariomycetes</taxon>
        <taxon>Sordariomycetidae</taxon>
        <taxon>Phyllachorales</taxon>
        <taxon>Phyllachoraceae</taxon>
        <taxon>Phyllachora</taxon>
    </lineage>
</organism>
<dbReference type="EMBL" id="JAQQPM010000004">
    <property type="protein sequence ID" value="KAK2071214.1"/>
    <property type="molecule type" value="Genomic_DNA"/>
</dbReference>
<keyword evidence="1" id="KW-0732">Signal</keyword>
<accession>A0AAD9I5U9</accession>
<protein>
    <submittedName>
        <fullName evidence="2">Uncharacterized protein</fullName>
    </submittedName>
</protein>
<name>A0AAD9I5U9_9PEZI</name>
<keyword evidence="3" id="KW-1185">Reference proteome</keyword>
<dbReference type="AlphaFoldDB" id="A0AAD9I5U9"/>
<evidence type="ECO:0000313" key="3">
    <source>
        <dbReference type="Proteomes" id="UP001217918"/>
    </source>
</evidence>
<reference evidence="2" key="1">
    <citation type="journal article" date="2023" name="Mol. Plant Microbe Interact.">
        <title>Elucidating the Obligate Nature and Biological Capacity of an Invasive Fungal Corn Pathogen.</title>
        <authorList>
            <person name="MacCready J.S."/>
            <person name="Roggenkamp E.M."/>
            <person name="Gdanetz K."/>
            <person name="Chilvers M.I."/>
        </authorList>
    </citation>
    <scope>NUCLEOTIDE SEQUENCE</scope>
    <source>
        <strain evidence="2">PM02</strain>
    </source>
</reference>
<proteinExistence type="predicted"/>